<name>A0A835A309_9POAL</name>
<feature type="region of interest" description="Disordered" evidence="1">
    <location>
        <begin position="1"/>
        <end position="48"/>
    </location>
</feature>
<keyword evidence="3" id="KW-1185">Reference proteome</keyword>
<gene>
    <name evidence="2" type="ORF">HU200_065935</name>
</gene>
<accession>A0A835A309</accession>
<feature type="compositionally biased region" description="Polar residues" evidence="1">
    <location>
        <begin position="21"/>
        <end position="48"/>
    </location>
</feature>
<dbReference type="EMBL" id="JACEFO010002914">
    <property type="protein sequence ID" value="KAF8646223.1"/>
    <property type="molecule type" value="Genomic_DNA"/>
</dbReference>
<organism evidence="2 3">
    <name type="scientific">Digitaria exilis</name>
    <dbReference type="NCBI Taxonomy" id="1010633"/>
    <lineage>
        <taxon>Eukaryota</taxon>
        <taxon>Viridiplantae</taxon>
        <taxon>Streptophyta</taxon>
        <taxon>Embryophyta</taxon>
        <taxon>Tracheophyta</taxon>
        <taxon>Spermatophyta</taxon>
        <taxon>Magnoliopsida</taxon>
        <taxon>Liliopsida</taxon>
        <taxon>Poales</taxon>
        <taxon>Poaceae</taxon>
        <taxon>PACMAD clade</taxon>
        <taxon>Panicoideae</taxon>
        <taxon>Panicodae</taxon>
        <taxon>Paniceae</taxon>
        <taxon>Anthephorinae</taxon>
        <taxon>Digitaria</taxon>
    </lineage>
</organism>
<proteinExistence type="predicted"/>
<evidence type="ECO:0000313" key="3">
    <source>
        <dbReference type="Proteomes" id="UP000636709"/>
    </source>
</evidence>
<dbReference type="Proteomes" id="UP000636709">
    <property type="component" value="Unassembled WGS sequence"/>
</dbReference>
<sequence length="48" mass="5383">MEEAGAGEARKRKRERMGACSKQQPAWQVTGTIQQYRPSTTMSNQARA</sequence>
<dbReference type="AlphaFoldDB" id="A0A835A309"/>
<evidence type="ECO:0000256" key="1">
    <source>
        <dbReference type="SAM" id="MobiDB-lite"/>
    </source>
</evidence>
<reference evidence="2" key="1">
    <citation type="submission" date="2020-07" db="EMBL/GenBank/DDBJ databases">
        <title>Genome sequence and genetic diversity analysis of an under-domesticated orphan crop, white fonio (Digitaria exilis).</title>
        <authorList>
            <person name="Bennetzen J.L."/>
            <person name="Chen S."/>
            <person name="Ma X."/>
            <person name="Wang X."/>
            <person name="Yssel A.E.J."/>
            <person name="Chaluvadi S.R."/>
            <person name="Johnson M."/>
            <person name="Gangashetty P."/>
            <person name="Hamidou F."/>
            <person name="Sanogo M.D."/>
            <person name="Zwaenepoel A."/>
            <person name="Wallace J."/>
            <person name="Van De Peer Y."/>
            <person name="Van Deynze A."/>
        </authorList>
    </citation>
    <scope>NUCLEOTIDE SEQUENCE</scope>
    <source>
        <tissue evidence="2">Leaves</tissue>
    </source>
</reference>
<comment type="caution">
    <text evidence="2">The sequence shown here is derived from an EMBL/GenBank/DDBJ whole genome shotgun (WGS) entry which is preliminary data.</text>
</comment>
<protein>
    <submittedName>
        <fullName evidence="2">Uncharacterized protein</fullName>
    </submittedName>
</protein>
<evidence type="ECO:0000313" key="2">
    <source>
        <dbReference type="EMBL" id="KAF8646223.1"/>
    </source>
</evidence>